<evidence type="ECO:0000313" key="1">
    <source>
        <dbReference type="EMBL" id="KPG14435.1"/>
    </source>
</evidence>
<evidence type="ECO:0008006" key="5">
    <source>
        <dbReference type="Google" id="ProtNLM"/>
    </source>
</evidence>
<comment type="caution">
    <text evidence="1">The sequence shown here is derived from an EMBL/GenBank/DDBJ whole genome shotgun (WGS) entry which is preliminary data.</text>
</comment>
<dbReference type="GeneID" id="45765992"/>
<protein>
    <recommendedName>
        <fullName evidence="5">HNH endonuclease</fullName>
    </recommendedName>
</protein>
<evidence type="ECO:0000313" key="2">
    <source>
        <dbReference type="EMBL" id="KPG34057.1"/>
    </source>
</evidence>
<organism evidence="1 3">
    <name type="scientific">Mycobacteroides immunogenum</name>
    <dbReference type="NCBI Taxonomy" id="83262"/>
    <lineage>
        <taxon>Bacteria</taxon>
        <taxon>Bacillati</taxon>
        <taxon>Actinomycetota</taxon>
        <taxon>Actinomycetes</taxon>
        <taxon>Mycobacteriales</taxon>
        <taxon>Mycobacteriaceae</taxon>
        <taxon>Mycobacteroides</taxon>
    </lineage>
</organism>
<name>A0A7V8LR75_9MYCO</name>
<evidence type="ECO:0000313" key="4">
    <source>
        <dbReference type="Proteomes" id="UP000037962"/>
    </source>
</evidence>
<dbReference type="EMBL" id="LJFO01000003">
    <property type="protein sequence ID" value="KPG14435.1"/>
    <property type="molecule type" value="Genomic_DNA"/>
</dbReference>
<dbReference type="Proteomes" id="UP000037843">
    <property type="component" value="Unassembled WGS sequence"/>
</dbReference>
<dbReference type="RefSeq" id="WP_043077809.1">
    <property type="nucleotide sequence ID" value="NZ_CP011530.1"/>
</dbReference>
<evidence type="ECO:0000313" key="3">
    <source>
        <dbReference type="Proteomes" id="UP000037843"/>
    </source>
</evidence>
<dbReference type="AlphaFoldDB" id="A0A7V8LR75"/>
<dbReference type="Proteomes" id="UP000037962">
    <property type="component" value="Unassembled WGS sequence"/>
</dbReference>
<reference evidence="3 4" key="1">
    <citation type="submission" date="2015-09" db="EMBL/GenBank/DDBJ databases">
        <title>Genome Sequences of Mycobacterium immunogenum Isolates, Recuperated from a Chloraminated Drinking Water Distribution System Simulator Subjected to Episodes of Nitrification.</title>
        <authorList>
            <person name="Gomez-Alvarez V."/>
            <person name="Revetta R.P."/>
        </authorList>
    </citation>
    <scope>NUCLEOTIDE SEQUENCE [LARGE SCALE GENOMIC DNA]</scope>
    <source>
        <strain evidence="1 3">H008</strain>
        <strain evidence="2 4">H076</strain>
    </source>
</reference>
<proteinExistence type="predicted"/>
<gene>
    <name evidence="1" type="ORF">AN908_07830</name>
    <name evidence="2" type="ORF">AN912_11955</name>
</gene>
<keyword evidence="4" id="KW-1185">Reference proteome</keyword>
<dbReference type="EMBL" id="LJFS01000012">
    <property type="protein sequence ID" value="KPG34057.1"/>
    <property type="molecule type" value="Genomic_DNA"/>
</dbReference>
<sequence length="131" mass="14620">MSPRPGRKASTTDRGLGWKHQQHAEGLLRRHVDGTLCWWCALPMFKAPLLERNWDRKQLAADHSQARAFGGQRADRLLHGVCNSQRQDGRHDAHRPAVLDVHPSQWSTALATLGITTAAAIVTADNLAMDW</sequence>
<accession>A0A7V8LR75</accession>